<keyword evidence="3" id="KW-0547">Nucleotide-binding</keyword>
<dbReference type="GO" id="GO:0005524">
    <property type="term" value="F:ATP binding"/>
    <property type="evidence" value="ECO:0007669"/>
    <property type="project" value="UniProtKB-KW"/>
</dbReference>
<protein>
    <submittedName>
        <fullName evidence="3">ATP-binding protein</fullName>
    </submittedName>
</protein>
<dbReference type="EMBL" id="JARAWC010000085">
    <property type="protein sequence ID" value="MDX2967172.1"/>
    <property type="molecule type" value="Genomic_DNA"/>
</dbReference>
<accession>A0AAP6ELC9</accession>
<name>A0AAP6ELC9_9ACTN</name>
<dbReference type="AlphaFoldDB" id="A0AAP6ELC9"/>
<evidence type="ECO:0000313" key="6">
    <source>
        <dbReference type="Proteomes" id="UP001282288"/>
    </source>
</evidence>
<keyword evidence="1" id="KW-0418">Kinase</keyword>
<comment type="caution">
    <text evidence="3">The sequence shown here is derived from an EMBL/GenBank/DDBJ whole genome shotgun (WGS) entry which is preliminary data.</text>
</comment>
<feature type="domain" description="Histidine kinase/HSP90-like ATPase" evidence="2">
    <location>
        <begin position="16"/>
        <end position="123"/>
    </location>
</feature>
<keyword evidence="3" id="KW-0067">ATP-binding</keyword>
<dbReference type="PANTHER" id="PTHR35526">
    <property type="entry name" value="ANTI-SIGMA-F FACTOR RSBW-RELATED"/>
    <property type="match status" value="1"/>
</dbReference>
<evidence type="ECO:0000313" key="5">
    <source>
        <dbReference type="Proteomes" id="UP001272987"/>
    </source>
</evidence>
<dbReference type="InterPro" id="IPR003594">
    <property type="entry name" value="HATPase_dom"/>
</dbReference>
<dbReference type="SUPFAM" id="SSF55874">
    <property type="entry name" value="ATPase domain of HSP90 chaperone/DNA topoisomerase II/histidine kinase"/>
    <property type="match status" value="1"/>
</dbReference>
<organism evidence="3 6">
    <name type="scientific">Streptomyces acidiscabies</name>
    <dbReference type="NCBI Taxonomy" id="42234"/>
    <lineage>
        <taxon>Bacteria</taxon>
        <taxon>Bacillati</taxon>
        <taxon>Actinomycetota</taxon>
        <taxon>Actinomycetes</taxon>
        <taxon>Kitasatosporales</taxon>
        <taxon>Streptomycetaceae</taxon>
        <taxon>Streptomyces</taxon>
    </lineage>
</organism>
<evidence type="ECO:0000259" key="2">
    <source>
        <dbReference type="Pfam" id="PF13581"/>
    </source>
</evidence>
<dbReference type="CDD" id="cd16936">
    <property type="entry name" value="HATPase_RsbW-like"/>
    <property type="match status" value="1"/>
</dbReference>
<keyword evidence="5" id="KW-1185">Reference proteome</keyword>
<proteinExistence type="predicted"/>
<evidence type="ECO:0000313" key="3">
    <source>
        <dbReference type="EMBL" id="MDX2967172.1"/>
    </source>
</evidence>
<dbReference type="Gene3D" id="3.30.565.10">
    <property type="entry name" value="Histidine kinase-like ATPase, C-terminal domain"/>
    <property type="match status" value="1"/>
</dbReference>
<dbReference type="Proteomes" id="UP001282288">
    <property type="component" value="Unassembled WGS sequence"/>
</dbReference>
<keyword evidence="1" id="KW-0723">Serine/threonine-protein kinase</keyword>
<dbReference type="Proteomes" id="UP001272987">
    <property type="component" value="Unassembled WGS sequence"/>
</dbReference>
<evidence type="ECO:0000256" key="1">
    <source>
        <dbReference type="ARBA" id="ARBA00022527"/>
    </source>
</evidence>
<dbReference type="GO" id="GO:0004674">
    <property type="term" value="F:protein serine/threonine kinase activity"/>
    <property type="evidence" value="ECO:0007669"/>
    <property type="project" value="UniProtKB-KW"/>
</dbReference>
<dbReference type="PANTHER" id="PTHR35526:SF3">
    <property type="entry name" value="ANTI-SIGMA-F FACTOR RSBW"/>
    <property type="match status" value="1"/>
</dbReference>
<gene>
    <name evidence="3" type="ORF">PV399_46890</name>
    <name evidence="4" type="ORF">PV666_47305</name>
</gene>
<evidence type="ECO:0000313" key="4">
    <source>
        <dbReference type="EMBL" id="MDX3025424.1"/>
    </source>
</evidence>
<dbReference type="Pfam" id="PF13581">
    <property type="entry name" value="HATPase_c_2"/>
    <property type="match status" value="1"/>
</dbReference>
<dbReference type="RefSeq" id="WP_075692557.1">
    <property type="nucleotide sequence ID" value="NZ_CP122369.1"/>
</dbReference>
<dbReference type="InterPro" id="IPR050267">
    <property type="entry name" value="Anti-sigma-factor_SerPK"/>
</dbReference>
<keyword evidence="1" id="KW-0808">Transferase</keyword>
<reference evidence="3 5" key="1">
    <citation type="journal article" date="2023" name="Microb. Genom.">
        <title>Mesoterricola silvestris gen. nov., sp. nov., Mesoterricola sediminis sp. nov., Geothrix oryzae sp. nov., Geothrix edaphica sp. nov., Geothrix rubra sp. nov., and Geothrix limicola sp. nov., six novel members of Acidobacteriota isolated from soils.</title>
        <authorList>
            <person name="Weisberg A.J."/>
            <person name="Pearce E."/>
            <person name="Kramer C.G."/>
            <person name="Chang J.H."/>
            <person name="Clarke C.R."/>
        </authorList>
    </citation>
    <scope>NUCLEOTIDE SEQUENCE</scope>
    <source>
        <strain evidence="4 5">NB05-1H</strain>
        <strain evidence="3">NRRL_B-16521</strain>
    </source>
</reference>
<dbReference type="InterPro" id="IPR036890">
    <property type="entry name" value="HATPase_C_sf"/>
</dbReference>
<dbReference type="EMBL" id="JARAWP010000047">
    <property type="protein sequence ID" value="MDX3025424.1"/>
    <property type="molecule type" value="Genomic_DNA"/>
</dbReference>
<sequence length="163" mass="17685">MSTLVHRFVLAGVEEDVPLARHKVIDRMRGWGLSTDDDAADTVRLIASELVTNAVVHGKGPVTVTLFHRPGRLVIDVFDTNPAAPQMSWAQDDDENGRGLAMVDRLALHCSWMPSGRGKRVWAEIELPMVAPAIRAAVLSRFFGRGPKNGIVAATEPLTLAVA</sequence>
<dbReference type="GeneID" id="69812383"/>